<name>A0A3M2L1B5_9NOCA</name>
<dbReference type="Pfam" id="PF12697">
    <property type="entry name" value="Abhydrolase_6"/>
    <property type="match status" value="1"/>
</dbReference>
<dbReference type="EMBL" id="RFFH01000007">
    <property type="protein sequence ID" value="RMI31492.1"/>
    <property type="molecule type" value="Genomic_DNA"/>
</dbReference>
<comment type="caution">
    <text evidence="2">The sequence shown here is derived from an EMBL/GenBank/DDBJ whole genome shotgun (WGS) entry which is preliminary data.</text>
</comment>
<dbReference type="InterPro" id="IPR029058">
    <property type="entry name" value="AB_hydrolase_fold"/>
</dbReference>
<dbReference type="GO" id="GO:0016787">
    <property type="term" value="F:hydrolase activity"/>
    <property type="evidence" value="ECO:0007669"/>
    <property type="project" value="UniProtKB-KW"/>
</dbReference>
<evidence type="ECO:0000259" key="1">
    <source>
        <dbReference type="Pfam" id="PF12697"/>
    </source>
</evidence>
<reference evidence="2 3" key="1">
    <citation type="submission" date="2018-10" db="EMBL/GenBank/DDBJ databases">
        <title>Isolation from cow dung.</title>
        <authorList>
            <person name="Ling L."/>
        </authorList>
    </citation>
    <scope>NUCLEOTIDE SEQUENCE [LARGE SCALE GENOMIC DNA]</scope>
    <source>
        <strain evidence="2 3">NEAU-LL90</strain>
    </source>
</reference>
<protein>
    <submittedName>
        <fullName evidence="2">Alpha/beta hydrolase</fullName>
    </submittedName>
</protein>
<proteinExistence type="predicted"/>
<dbReference type="OrthoDB" id="27092at2"/>
<dbReference type="SUPFAM" id="SSF53474">
    <property type="entry name" value="alpha/beta-Hydrolases"/>
    <property type="match status" value="1"/>
</dbReference>
<dbReference type="PRINTS" id="PR00111">
    <property type="entry name" value="ABHYDROLASE"/>
</dbReference>
<dbReference type="AlphaFoldDB" id="A0A3M2L1B5"/>
<sequence length="267" mass="28053">MSCERRGSGSPIVLVHGLGSRWQCFEPILDRLAAEHEVIAVDLPGFGRTPPIAGVEPGARGYARWLTGWLDRIGIERPHVVGSSMGGGVALELGRAGIACAVTAFAPIGCYGRPGLWWVQGLLTALRAAGGATGPLVSAALDHPAGKAVLLSALFGRPGRVPADSARADVAALVAAASFVAARDSFGGYRLALGDDPGALRRIPVTVAWGTRDAVLTYPTQSRRARAVLPFARHVALRHCGHLPFNDDPAACAALVLQDQVRRRDLR</sequence>
<feature type="domain" description="AB hydrolase-1" evidence="1">
    <location>
        <begin position="12"/>
        <end position="254"/>
    </location>
</feature>
<dbReference type="PANTHER" id="PTHR43798">
    <property type="entry name" value="MONOACYLGLYCEROL LIPASE"/>
    <property type="match status" value="1"/>
</dbReference>
<keyword evidence="3" id="KW-1185">Reference proteome</keyword>
<organism evidence="2 3">
    <name type="scientific">Nocardia stercoris</name>
    <dbReference type="NCBI Taxonomy" id="2483361"/>
    <lineage>
        <taxon>Bacteria</taxon>
        <taxon>Bacillati</taxon>
        <taxon>Actinomycetota</taxon>
        <taxon>Actinomycetes</taxon>
        <taxon>Mycobacteriales</taxon>
        <taxon>Nocardiaceae</taxon>
        <taxon>Nocardia</taxon>
    </lineage>
</organism>
<dbReference type="GO" id="GO:0016020">
    <property type="term" value="C:membrane"/>
    <property type="evidence" value="ECO:0007669"/>
    <property type="project" value="TreeGrafter"/>
</dbReference>
<dbReference type="Proteomes" id="UP000279275">
    <property type="component" value="Unassembled WGS sequence"/>
</dbReference>
<dbReference type="PANTHER" id="PTHR43798:SF33">
    <property type="entry name" value="HYDROLASE, PUTATIVE (AFU_ORTHOLOGUE AFUA_2G14860)-RELATED"/>
    <property type="match status" value="1"/>
</dbReference>
<dbReference type="InterPro" id="IPR050266">
    <property type="entry name" value="AB_hydrolase_sf"/>
</dbReference>
<dbReference type="InterPro" id="IPR000073">
    <property type="entry name" value="AB_hydrolase_1"/>
</dbReference>
<keyword evidence="2" id="KW-0378">Hydrolase</keyword>
<evidence type="ECO:0000313" key="3">
    <source>
        <dbReference type="Proteomes" id="UP000279275"/>
    </source>
</evidence>
<accession>A0A3M2L1B5</accession>
<evidence type="ECO:0000313" key="2">
    <source>
        <dbReference type="EMBL" id="RMI31492.1"/>
    </source>
</evidence>
<dbReference type="Gene3D" id="3.40.50.1820">
    <property type="entry name" value="alpha/beta hydrolase"/>
    <property type="match status" value="1"/>
</dbReference>
<gene>
    <name evidence="2" type="ORF">EBN03_18540</name>
</gene>